<organism evidence="1 2">
    <name type="scientific">Nocardia terpenica</name>
    <dbReference type="NCBI Taxonomy" id="455432"/>
    <lineage>
        <taxon>Bacteria</taxon>
        <taxon>Bacillati</taxon>
        <taxon>Actinomycetota</taxon>
        <taxon>Actinomycetes</taxon>
        <taxon>Mycobacteriales</taxon>
        <taxon>Nocardiaceae</taxon>
        <taxon>Nocardia</taxon>
    </lineage>
</organism>
<sequence length="67" mass="7039">MNPGNGYDGDLQFSQSIRWACGGEPGVSVNIPVRTKSVPRITPGPAGMARGRSMASTCAIPRRPIVV</sequence>
<dbReference type="AlphaFoldDB" id="A0A6G9ZD38"/>
<dbReference type="EMBL" id="CP046173">
    <property type="protein sequence ID" value="QIS23458.1"/>
    <property type="molecule type" value="Genomic_DNA"/>
</dbReference>
<accession>A0A6G9ZD38</accession>
<protein>
    <submittedName>
        <fullName evidence="1">Uncharacterized protein</fullName>
    </submittedName>
</protein>
<evidence type="ECO:0000313" key="2">
    <source>
        <dbReference type="Proteomes" id="UP000500953"/>
    </source>
</evidence>
<gene>
    <name evidence="1" type="ORF">F6W96_39295</name>
</gene>
<name>A0A6G9ZD38_9NOCA</name>
<reference evidence="1 2" key="1">
    <citation type="journal article" date="2019" name="ACS Chem. Biol.">
        <title>Identification and Mobilization of a Cryptic Antibiotic Biosynthesis Gene Locus from a Human-Pathogenic Nocardia Isolate.</title>
        <authorList>
            <person name="Herisse M."/>
            <person name="Ishida K."/>
            <person name="Porter J.L."/>
            <person name="Howden B."/>
            <person name="Hertweck C."/>
            <person name="Stinear T.P."/>
            <person name="Pidot S.J."/>
        </authorList>
    </citation>
    <scope>NUCLEOTIDE SEQUENCE [LARGE SCALE GENOMIC DNA]</scope>
    <source>
        <strain evidence="1 2">AUSMDU00012715</strain>
    </source>
</reference>
<proteinExistence type="predicted"/>
<evidence type="ECO:0000313" key="1">
    <source>
        <dbReference type="EMBL" id="QIS23458.1"/>
    </source>
</evidence>
<dbReference type="Proteomes" id="UP000500953">
    <property type="component" value="Chromosome"/>
</dbReference>